<feature type="domain" description="EAL" evidence="1">
    <location>
        <begin position="439"/>
        <end position="692"/>
    </location>
</feature>
<dbReference type="Gene3D" id="3.30.70.270">
    <property type="match status" value="1"/>
</dbReference>
<dbReference type="EMBL" id="BAAAEW010000049">
    <property type="protein sequence ID" value="GAA0770103.1"/>
    <property type="molecule type" value="Genomic_DNA"/>
</dbReference>
<name>A0ABN1KL43_9BURK</name>
<dbReference type="InterPro" id="IPR052155">
    <property type="entry name" value="Biofilm_reg_signaling"/>
</dbReference>
<dbReference type="SUPFAM" id="SSF55073">
    <property type="entry name" value="Nucleotide cyclase"/>
    <property type="match status" value="1"/>
</dbReference>
<dbReference type="Pfam" id="PF13188">
    <property type="entry name" value="PAS_8"/>
    <property type="match status" value="1"/>
</dbReference>
<feature type="domain" description="GGDEF" evidence="2">
    <location>
        <begin position="291"/>
        <end position="422"/>
    </location>
</feature>
<proteinExistence type="predicted"/>
<dbReference type="SUPFAM" id="SSF141868">
    <property type="entry name" value="EAL domain-like"/>
    <property type="match status" value="1"/>
</dbReference>
<dbReference type="PROSITE" id="PS50887">
    <property type="entry name" value="GGDEF"/>
    <property type="match status" value="1"/>
</dbReference>
<dbReference type="Pfam" id="PF00563">
    <property type="entry name" value="EAL"/>
    <property type="match status" value="1"/>
</dbReference>
<evidence type="ECO:0000313" key="4">
    <source>
        <dbReference type="Proteomes" id="UP001500279"/>
    </source>
</evidence>
<dbReference type="SUPFAM" id="SSF55785">
    <property type="entry name" value="PYP-like sensor domain (PAS domain)"/>
    <property type="match status" value="2"/>
</dbReference>
<dbReference type="CDD" id="cd00130">
    <property type="entry name" value="PAS"/>
    <property type="match status" value="1"/>
</dbReference>
<dbReference type="InterPro" id="IPR000160">
    <property type="entry name" value="GGDEF_dom"/>
</dbReference>
<evidence type="ECO:0000313" key="3">
    <source>
        <dbReference type="EMBL" id="GAA0770103.1"/>
    </source>
</evidence>
<gene>
    <name evidence="3" type="ORF">GCM10009107_61540</name>
</gene>
<evidence type="ECO:0000259" key="1">
    <source>
        <dbReference type="PROSITE" id="PS50883"/>
    </source>
</evidence>
<sequence>MSASPTLPGADWLAALDEPAWLVDAAQLTLLQANPAAAAWLGQPLDQLAGRAADELLPSLEDAVFWADVRAGRPGRLVSDTELPRGDGQVVQIHRRIVPLGPQGEAAACYLVSLRDRSADSRVARERETLLAELRATLEATADGILVVDIAGRIRAFNRRFAAMWDLPAAVLTEQDDPAVLDWMRQSVLQPTDYQRRLDEIDAQLLLSATDTVPLLNGTLLERHTQPQWSAGRPIGRVYSFRPLHRGRAALPREEEAVLSSGEDELTGWPNRSALLTCLDEAVIRARTSGQSLTVLCVEYDRQALFAVDGDARARVMADLIEGLRAHLNASQRVARLGAARFAILLPDASEARAAPLVHRLLDTARRSAQGLLATAGVPLQIGMAVYPQSGLGADDLLQHAEQALHRAQAQAGADAADPLAWLQVHQLTAQPLPDGRRQQRLERAVHEGLAHPAFRLHYQPRVDSHTGQVQAVEALLRWQDPEDGLLLPALFLPLAERAGLMGALDDWVMEHALRQAATWRAAGWVQSLTVNVSAAALCQPAYARRVAALLEATGWPARLLELDLQEAALQRDPETALYNLQALQRLGVRLVLDDWGTGDCSLGLLRRYPFHAVKLDRSLIRQVPRQAAENAMVQGLVSLARALGLQVLAEGVEHASQRQFVTQAGCDGWQGLLASAALDARACERGVLARAAALAQRVQAPPRAANE</sequence>
<dbReference type="SMART" id="SM00267">
    <property type="entry name" value="GGDEF"/>
    <property type="match status" value="1"/>
</dbReference>
<dbReference type="Gene3D" id="3.30.450.20">
    <property type="entry name" value="PAS domain"/>
    <property type="match status" value="2"/>
</dbReference>
<dbReference type="Gene3D" id="3.20.20.450">
    <property type="entry name" value="EAL domain"/>
    <property type="match status" value="1"/>
</dbReference>
<dbReference type="RefSeq" id="WP_231013149.1">
    <property type="nucleotide sequence ID" value="NZ_BAAAEW010000049.1"/>
</dbReference>
<accession>A0ABN1KL43</accession>
<evidence type="ECO:0000259" key="2">
    <source>
        <dbReference type="PROSITE" id="PS50887"/>
    </source>
</evidence>
<evidence type="ECO:0008006" key="5">
    <source>
        <dbReference type="Google" id="ProtNLM"/>
    </source>
</evidence>
<dbReference type="PANTHER" id="PTHR44757">
    <property type="entry name" value="DIGUANYLATE CYCLASE DGCP"/>
    <property type="match status" value="1"/>
</dbReference>
<dbReference type="Pfam" id="PF08448">
    <property type="entry name" value="PAS_4"/>
    <property type="match status" value="1"/>
</dbReference>
<dbReference type="InterPro" id="IPR001633">
    <property type="entry name" value="EAL_dom"/>
</dbReference>
<dbReference type="Pfam" id="PF00990">
    <property type="entry name" value="GGDEF"/>
    <property type="match status" value="1"/>
</dbReference>
<dbReference type="SMART" id="SM00091">
    <property type="entry name" value="PAS"/>
    <property type="match status" value="2"/>
</dbReference>
<dbReference type="PROSITE" id="PS50883">
    <property type="entry name" value="EAL"/>
    <property type="match status" value="1"/>
</dbReference>
<dbReference type="InterPro" id="IPR035965">
    <property type="entry name" value="PAS-like_dom_sf"/>
</dbReference>
<dbReference type="PANTHER" id="PTHR44757:SF2">
    <property type="entry name" value="BIOFILM ARCHITECTURE MAINTENANCE PROTEIN MBAA"/>
    <property type="match status" value="1"/>
</dbReference>
<dbReference type="Proteomes" id="UP001500279">
    <property type="component" value="Unassembled WGS sequence"/>
</dbReference>
<dbReference type="CDD" id="cd01948">
    <property type="entry name" value="EAL"/>
    <property type="match status" value="1"/>
</dbReference>
<keyword evidence="4" id="KW-1185">Reference proteome</keyword>
<organism evidence="3 4">
    <name type="scientific">Ideonella azotifigens</name>
    <dbReference type="NCBI Taxonomy" id="513160"/>
    <lineage>
        <taxon>Bacteria</taxon>
        <taxon>Pseudomonadati</taxon>
        <taxon>Pseudomonadota</taxon>
        <taxon>Betaproteobacteria</taxon>
        <taxon>Burkholderiales</taxon>
        <taxon>Sphaerotilaceae</taxon>
        <taxon>Ideonella</taxon>
    </lineage>
</organism>
<dbReference type="InterPro" id="IPR035919">
    <property type="entry name" value="EAL_sf"/>
</dbReference>
<dbReference type="CDD" id="cd01949">
    <property type="entry name" value="GGDEF"/>
    <property type="match status" value="1"/>
</dbReference>
<dbReference type="InterPro" id="IPR043128">
    <property type="entry name" value="Rev_trsase/Diguanyl_cyclase"/>
</dbReference>
<dbReference type="InterPro" id="IPR029787">
    <property type="entry name" value="Nucleotide_cyclase"/>
</dbReference>
<dbReference type="InterPro" id="IPR013656">
    <property type="entry name" value="PAS_4"/>
</dbReference>
<dbReference type="NCBIfam" id="TIGR00254">
    <property type="entry name" value="GGDEF"/>
    <property type="match status" value="1"/>
</dbReference>
<dbReference type="InterPro" id="IPR000014">
    <property type="entry name" value="PAS"/>
</dbReference>
<comment type="caution">
    <text evidence="3">The sequence shown here is derived from an EMBL/GenBank/DDBJ whole genome shotgun (WGS) entry which is preliminary data.</text>
</comment>
<dbReference type="SMART" id="SM00052">
    <property type="entry name" value="EAL"/>
    <property type="match status" value="1"/>
</dbReference>
<reference evidence="3 4" key="1">
    <citation type="journal article" date="2019" name="Int. J. Syst. Evol. Microbiol.">
        <title>The Global Catalogue of Microorganisms (GCM) 10K type strain sequencing project: providing services to taxonomists for standard genome sequencing and annotation.</title>
        <authorList>
            <consortium name="The Broad Institute Genomics Platform"/>
            <consortium name="The Broad Institute Genome Sequencing Center for Infectious Disease"/>
            <person name="Wu L."/>
            <person name="Ma J."/>
        </authorList>
    </citation>
    <scope>NUCLEOTIDE SEQUENCE [LARGE SCALE GENOMIC DNA]</scope>
    <source>
        <strain evidence="3 4">JCM 15503</strain>
    </source>
</reference>
<protein>
    <recommendedName>
        <fullName evidence="5">EAL domain-containing protein</fullName>
    </recommendedName>
</protein>